<dbReference type="Proteomes" id="UP000077428">
    <property type="component" value="Unassembled WGS sequence"/>
</dbReference>
<dbReference type="PANTHER" id="PTHR43312">
    <property type="entry name" value="D-THREO-ALDOSE 1-DEHYDROGENASE"/>
    <property type="match status" value="1"/>
</dbReference>
<sequence length="356" mass="41455">MLYRKLGKTNENISILGLGNEIPINESENIFKYAIDNGVNFIETSNNSQIGEFLKENDYRDEILIQAKLDSKNFKNDLNEKLRKLNTDYIDIYQIRLTGPDFNELKELNLLDFLDNILSNGTVKHLGFEAYMEMDYLVEILDDYPKFEIVTSQMSYIDEHYRAGTQGLEHLKNLNLGSIVKNPLRNNCLIENIPIEIKELFDYSDIKRTPLEWALQYIWNRDDVHCLINNIKSLENLKEHIEVASRSYVNSFSENDCEIIRAVAIEYWQHKGNMCDICNHCLPCPQGVNIPYCFREYNVAKMLNNPQASAKYYFELLEDGTRADSCTMCEECEHLCPQMINIAEELQKVNECFEGD</sequence>
<evidence type="ECO:0000313" key="2">
    <source>
        <dbReference type="EMBL" id="KZX13919.1"/>
    </source>
</evidence>
<feature type="domain" description="NADP-dependent oxidoreductase" evidence="1">
    <location>
        <begin position="20"/>
        <end position="245"/>
    </location>
</feature>
<dbReference type="InterPro" id="IPR053135">
    <property type="entry name" value="AKR2_Oxidoreductase"/>
</dbReference>
<dbReference type="InterPro" id="IPR036812">
    <property type="entry name" value="NAD(P)_OxRdtase_dom_sf"/>
</dbReference>
<dbReference type="SUPFAM" id="SSF46548">
    <property type="entry name" value="alpha-helical ferredoxin"/>
    <property type="match status" value="1"/>
</dbReference>
<evidence type="ECO:0000313" key="3">
    <source>
        <dbReference type="Proteomes" id="UP000077428"/>
    </source>
</evidence>
<accession>A0A166BXK7</accession>
<dbReference type="SUPFAM" id="SSF51430">
    <property type="entry name" value="NAD(P)-linked oxidoreductase"/>
    <property type="match status" value="1"/>
</dbReference>
<dbReference type="PATRIC" id="fig|66851.6.peg.297"/>
<dbReference type="Gene3D" id="3.20.20.100">
    <property type="entry name" value="NADP-dependent oxidoreductase domain"/>
    <property type="match status" value="1"/>
</dbReference>
<evidence type="ECO:0000259" key="1">
    <source>
        <dbReference type="Pfam" id="PF00248"/>
    </source>
</evidence>
<keyword evidence="3" id="KW-1185">Reference proteome</keyword>
<gene>
    <name evidence="2" type="ORF">MBORA_02480</name>
</gene>
<dbReference type="STRING" id="66851.MBORA_02480"/>
<dbReference type="OrthoDB" id="28487at2157"/>
<protein>
    <submittedName>
        <fullName evidence="2">Aldo-keto reductase</fullName>
    </submittedName>
</protein>
<dbReference type="InterPro" id="IPR023210">
    <property type="entry name" value="NADP_OxRdtase_dom"/>
</dbReference>
<dbReference type="PROSITE" id="PS00198">
    <property type="entry name" value="4FE4S_FER_1"/>
    <property type="match status" value="1"/>
</dbReference>
<proteinExistence type="predicted"/>
<comment type="caution">
    <text evidence="2">The sequence shown here is derived from an EMBL/GenBank/DDBJ whole genome shotgun (WGS) entry which is preliminary data.</text>
</comment>
<dbReference type="PANTHER" id="PTHR43312:SF2">
    <property type="entry name" value="OXIDOREDUCTASE"/>
    <property type="match status" value="1"/>
</dbReference>
<dbReference type="Pfam" id="PF00248">
    <property type="entry name" value="Aldo_ket_red"/>
    <property type="match status" value="1"/>
</dbReference>
<dbReference type="EMBL" id="LWMU01000042">
    <property type="protein sequence ID" value="KZX13919.1"/>
    <property type="molecule type" value="Genomic_DNA"/>
</dbReference>
<name>A0A166BXK7_METOA</name>
<reference evidence="3" key="1">
    <citation type="journal article" date="2016" name="Genome Announc.">
        <title>Draft Genome Sequences of Methanobrevibacter curvatus DSM11111, Methanobrevibacter cuticularis DSM11139, Methanobrevibacter filiformis DSM11501, and Methanobrevibacter oralis DSM7256.</title>
        <authorList>
            <person name="Poehlein A."/>
            <person name="Seedorf H."/>
        </authorList>
    </citation>
    <scope>NUCLEOTIDE SEQUENCE [LARGE SCALE GENOMIC DNA]</scope>
    <source>
        <strain evidence="3">DSM 7256 / JCM 30027 / ZR</strain>
    </source>
</reference>
<dbReference type="AlphaFoldDB" id="A0A166BXK7"/>
<dbReference type="RefSeq" id="WP_042693630.1">
    <property type="nucleotide sequence ID" value="NZ_CABMAB010000024.1"/>
</dbReference>
<dbReference type="InterPro" id="IPR017900">
    <property type="entry name" value="4Fe4S_Fe_S_CS"/>
</dbReference>
<organism evidence="2 3">
    <name type="scientific">Methanobrevibacter oralis</name>
    <dbReference type="NCBI Taxonomy" id="66851"/>
    <lineage>
        <taxon>Archaea</taxon>
        <taxon>Methanobacteriati</taxon>
        <taxon>Methanobacteriota</taxon>
        <taxon>Methanomada group</taxon>
        <taxon>Methanobacteria</taxon>
        <taxon>Methanobacteriales</taxon>
        <taxon>Methanobacteriaceae</taxon>
        <taxon>Methanobrevibacter</taxon>
    </lineage>
</organism>